<feature type="domain" description="HD" evidence="1">
    <location>
        <begin position="27"/>
        <end position="128"/>
    </location>
</feature>
<accession>A0A6V8SMV1</accession>
<evidence type="ECO:0000313" key="2">
    <source>
        <dbReference type="EMBL" id="GFP76213.1"/>
    </source>
</evidence>
<keyword evidence="3" id="KW-1185">Reference proteome</keyword>
<dbReference type="SUPFAM" id="SSF109604">
    <property type="entry name" value="HD-domain/PDEase-like"/>
    <property type="match status" value="1"/>
</dbReference>
<gene>
    <name evidence="2" type="ORF">bsdtw1_02314</name>
</gene>
<dbReference type="RefSeq" id="WP_183277656.1">
    <property type="nucleotide sequence ID" value="NZ_BLZR01000001.1"/>
</dbReference>
<sequence>MNRLEKVHEVVDRVLIKQSNAEIRRHGYVHLYGVSSHCSLLALRRGASAELSAISGMLHDIYTYKAGDSYEHAKLGSIEARKILNELKLFTEEEINIVCNAIYNHSNKNDIGGSYEEILKDADVLQHYSYNTGFPVANHENERLAKLFKELGIEKVR</sequence>
<organism evidence="2 3">
    <name type="scientific">Clostridium fungisolvens</name>
    <dbReference type="NCBI Taxonomy" id="1604897"/>
    <lineage>
        <taxon>Bacteria</taxon>
        <taxon>Bacillati</taxon>
        <taxon>Bacillota</taxon>
        <taxon>Clostridia</taxon>
        <taxon>Eubacteriales</taxon>
        <taxon>Clostridiaceae</taxon>
        <taxon>Clostridium</taxon>
    </lineage>
</organism>
<evidence type="ECO:0000259" key="1">
    <source>
        <dbReference type="PROSITE" id="PS51831"/>
    </source>
</evidence>
<dbReference type="EMBL" id="BLZR01000001">
    <property type="protein sequence ID" value="GFP76213.1"/>
    <property type="molecule type" value="Genomic_DNA"/>
</dbReference>
<dbReference type="Proteomes" id="UP000580568">
    <property type="component" value="Unassembled WGS sequence"/>
</dbReference>
<evidence type="ECO:0000313" key="3">
    <source>
        <dbReference type="Proteomes" id="UP000580568"/>
    </source>
</evidence>
<protein>
    <recommendedName>
        <fullName evidence="1">HD domain-containing protein</fullName>
    </recommendedName>
</protein>
<proteinExistence type="predicted"/>
<dbReference type="AlphaFoldDB" id="A0A6V8SMV1"/>
<dbReference type="InterPro" id="IPR006674">
    <property type="entry name" value="HD_domain"/>
</dbReference>
<dbReference type="Pfam" id="PF01966">
    <property type="entry name" value="HD"/>
    <property type="match status" value="1"/>
</dbReference>
<dbReference type="PROSITE" id="PS51831">
    <property type="entry name" value="HD"/>
    <property type="match status" value="1"/>
</dbReference>
<name>A0A6V8SMV1_9CLOT</name>
<dbReference type="Gene3D" id="1.10.3210.10">
    <property type="entry name" value="Hypothetical protein af1432"/>
    <property type="match status" value="1"/>
</dbReference>
<reference evidence="2 3" key="1">
    <citation type="submission" date="2020-07" db="EMBL/GenBank/DDBJ databases">
        <title>A new beta-1,3-glucan-decomposing anaerobic bacterium isolated from anoxic soil subjected to biological soil disinfestation.</title>
        <authorList>
            <person name="Ueki A."/>
            <person name="Tonouchi A."/>
        </authorList>
    </citation>
    <scope>NUCLEOTIDE SEQUENCE [LARGE SCALE GENOMIC DNA]</scope>
    <source>
        <strain evidence="2 3">TW1</strain>
    </source>
</reference>
<comment type="caution">
    <text evidence="2">The sequence shown here is derived from an EMBL/GenBank/DDBJ whole genome shotgun (WGS) entry which is preliminary data.</text>
</comment>